<dbReference type="SUPFAM" id="SSF48452">
    <property type="entry name" value="TPR-like"/>
    <property type="match status" value="1"/>
</dbReference>
<evidence type="ECO:0000256" key="1">
    <source>
        <dbReference type="ARBA" id="ARBA00004442"/>
    </source>
</evidence>
<dbReference type="STRING" id="1176587.A8C56_13445"/>
<evidence type="ECO:0000313" key="8">
    <source>
        <dbReference type="EMBL" id="ANH81847.1"/>
    </source>
</evidence>
<dbReference type="Gene3D" id="1.25.40.390">
    <property type="match status" value="1"/>
</dbReference>
<feature type="domain" description="RagB/SusD" evidence="6">
    <location>
        <begin position="312"/>
        <end position="594"/>
    </location>
</feature>
<dbReference type="RefSeq" id="WP_067756936.1">
    <property type="nucleotide sequence ID" value="NZ_CP015772.1"/>
</dbReference>
<evidence type="ECO:0000259" key="7">
    <source>
        <dbReference type="Pfam" id="PF14322"/>
    </source>
</evidence>
<dbReference type="InterPro" id="IPR033985">
    <property type="entry name" value="SusD-like_N"/>
</dbReference>
<comment type="subcellular location">
    <subcellularLocation>
        <location evidence="1">Cell outer membrane</location>
    </subcellularLocation>
</comment>
<evidence type="ECO:0000259" key="6">
    <source>
        <dbReference type="Pfam" id="PF07980"/>
    </source>
</evidence>
<organism evidence="8 9">
    <name type="scientific">Niabella ginsenosidivorans</name>
    <dbReference type="NCBI Taxonomy" id="1176587"/>
    <lineage>
        <taxon>Bacteria</taxon>
        <taxon>Pseudomonadati</taxon>
        <taxon>Bacteroidota</taxon>
        <taxon>Chitinophagia</taxon>
        <taxon>Chitinophagales</taxon>
        <taxon>Chitinophagaceae</taxon>
        <taxon>Niabella</taxon>
    </lineage>
</organism>
<accession>A0A1A9I2G1</accession>
<evidence type="ECO:0000256" key="3">
    <source>
        <dbReference type="ARBA" id="ARBA00022729"/>
    </source>
</evidence>
<dbReference type="Pfam" id="PF14322">
    <property type="entry name" value="SusD-like_3"/>
    <property type="match status" value="1"/>
</dbReference>
<keyword evidence="3" id="KW-0732">Signal</keyword>
<evidence type="ECO:0000256" key="2">
    <source>
        <dbReference type="ARBA" id="ARBA00006275"/>
    </source>
</evidence>
<comment type="similarity">
    <text evidence="2">Belongs to the SusD family.</text>
</comment>
<keyword evidence="9" id="KW-1185">Reference proteome</keyword>
<feature type="domain" description="SusD-like N-terminal" evidence="7">
    <location>
        <begin position="21"/>
        <end position="222"/>
    </location>
</feature>
<dbReference type="KEGG" id="nia:A8C56_13445"/>
<sequence>MRKKCLLIIITACMLVSCKRYLDKTPDEDLTLKDVFTNRLYTQAFLTSMYAGQPWDINPVDPPNHAPWTGSSDEMEITYPGSYVHYMNRGGWNAQNILDCWQFAYQTIRKADLFLENIDQLPLQEGYTQEDKDHWIGEARFLRAYDNFCVFRLYGPMPIMDMAMNPNDDFKNIGRSTIDSCVDYIVKDCDVAAGLLPITVTSDKLGRATRAAALALKARVLLYAASPLFNGNADFKDFKSPDGRALFPQAFDAGKWKLAADAAKACIDACESAGYGLYTAPGNDPVENYTNLFLQNNNKEVLWAMNFQAFQHLERCSSPISYGGYSILSVSQQLIDAYRDTLGRSMITGYNADGSPVINTATGYTENGFAAGAGKYWEAGVSNMYINREPRFYASIHYSGAKWKGSAIQMYFSGKDGASKNTTDFSKTGYVLRKFANPLINIQTNTGWDLKTFIIFRLGEQYLNYAEALNESQGPVTDVYKYVNAIRNRSGLPNLSTGLTKDQMREQIWLERRIELAFEGHRYFDCRRWKIAAKTNNGNLYGLSINNGTSQQDPSFYKRAVADKRIFVAPRDYFWPVPQSELDKDPNLLQSMYW</sequence>
<keyword evidence="4" id="KW-0472">Membrane</keyword>
<keyword evidence="5" id="KW-0998">Cell outer membrane</keyword>
<reference evidence="8 9" key="1">
    <citation type="submission" date="2016-05" db="EMBL/GenBank/DDBJ databases">
        <title>Niabella ginsenosidivorans BS26 whole genome sequencing.</title>
        <authorList>
            <person name="Im W.T."/>
            <person name="Siddiqi M.Z."/>
        </authorList>
    </citation>
    <scope>NUCLEOTIDE SEQUENCE [LARGE SCALE GENOMIC DNA]</scope>
    <source>
        <strain evidence="8 9">BS26</strain>
    </source>
</reference>
<dbReference type="OrthoDB" id="608091at2"/>
<dbReference type="Proteomes" id="UP000077667">
    <property type="component" value="Chromosome"/>
</dbReference>
<dbReference type="PROSITE" id="PS51257">
    <property type="entry name" value="PROKAR_LIPOPROTEIN"/>
    <property type="match status" value="1"/>
</dbReference>
<dbReference type="AlphaFoldDB" id="A0A1A9I2G1"/>
<gene>
    <name evidence="8" type="ORF">A8C56_13445</name>
</gene>
<dbReference type="GO" id="GO:0009279">
    <property type="term" value="C:cell outer membrane"/>
    <property type="evidence" value="ECO:0007669"/>
    <property type="project" value="UniProtKB-SubCell"/>
</dbReference>
<dbReference type="InterPro" id="IPR012944">
    <property type="entry name" value="SusD_RagB_dom"/>
</dbReference>
<proteinExistence type="inferred from homology"/>
<evidence type="ECO:0000313" key="9">
    <source>
        <dbReference type="Proteomes" id="UP000077667"/>
    </source>
</evidence>
<dbReference type="InterPro" id="IPR011990">
    <property type="entry name" value="TPR-like_helical_dom_sf"/>
</dbReference>
<protein>
    <submittedName>
        <fullName evidence="8">Carbohydrate-binding protein SusD</fullName>
    </submittedName>
</protein>
<dbReference type="EMBL" id="CP015772">
    <property type="protein sequence ID" value="ANH81847.1"/>
    <property type="molecule type" value="Genomic_DNA"/>
</dbReference>
<evidence type="ECO:0000256" key="4">
    <source>
        <dbReference type="ARBA" id="ARBA00023136"/>
    </source>
</evidence>
<name>A0A1A9I2G1_9BACT</name>
<dbReference type="Pfam" id="PF07980">
    <property type="entry name" value="SusD_RagB"/>
    <property type="match status" value="1"/>
</dbReference>
<evidence type="ECO:0000256" key="5">
    <source>
        <dbReference type="ARBA" id="ARBA00023237"/>
    </source>
</evidence>